<dbReference type="CDD" id="cd00082">
    <property type="entry name" value="HisKA"/>
    <property type="match status" value="1"/>
</dbReference>
<organism evidence="17 18">
    <name type="scientific">Eisenbergiella massiliensis</name>
    <dbReference type="NCBI Taxonomy" id="1720294"/>
    <lineage>
        <taxon>Bacteria</taxon>
        <taxon>Bacillati</taxon>
        <taxon>Bacillota</taxon>
        <taxon>Clostridia</taxon>
        <taxon>Lachnospirales</taxon>
        <taxon>Lachnospiraceae</taxon>
        <taxon>Eisenbergiella</taxon>
    </lineage>
</organism>
<dbReference type="SUPFAM" id="SSF47384">
    <property type="entry name" value="Homodimeric domain of signal transducing histidine kinase"/>
    <property type="match status" value="1"/>
</dbReference>
<dbReference type="Gene3D" id="3.30.565.10">
    <property type="entry name" value="Histidine kinase-like ATPase, C-terminal domain"/>
    <property type="match status" value="1"/>
</dbReference>
<evidence type="ECO:0000256" key="3">
    <source>
        <dbReference type="ARBA" id="ARBA00012438"/>
    </source>
</evidence>
<name>A0A3E3I0C5_9FIRM</name>
<dbReference type="Proteomes" id="UP000260812">
    <property type="component" value="Unassembled WGS sequence"/>
</dbReference>
<comment type="catalytic activity">
    <reaction evidence="1">
        <text>ATP + protein L-histidine = ADP + protein N-phospho-L-histidine.</text>
        <dbReference type="EC" id="2.7.13.3"/>
    </reaction>
</comment>
<evidence type="ECO:0000256" key="7">
    <source>
        <dbReference type="ARBA" id="ARBA00022692"/>
    </source>
</evidence>
<sequence length="871" mass="98488">MKKKNVMGRGKRTLLLFAKRVLTAAAIGSVIAIISNSFITVEGTNGKSRYFISPFAQKEMFEDSEVFDDILRKDAQDITRMSVIKSQLETDGVYDGKKQIDITAYVNRTSMVSEEEVTAEYYLDDLIKWGNYGFSYETVYGTESDFAIYFGLGKSETEMEIPSDLTMGDYALQSELTRQAIKYSAQVADKGTDSLSMRMIMELPDSLESYMERASEKGEMTVNTEDVLALDILVPRYYSASGMDLADYASDMEEYMMLRNNLVEACNQLYHNFTEYSSFKKFYGEDKTNVRYCYQMVVDGEIRYFTNLSQSYTNKSEKQITDEFSAYGRYLYYNPDRVEIKTNTQMTTEEMREILGSYEYAFGENSRVWIGVDTSYEVNDSLAKARAAFVSFMPYYWQTVALGALAMILSLWLLGVLTVYEGRKEEENEDGYVVTLKKGDHFPTEIFLVLAASVTAGFCVLCGAAYDIAFSYTLAGEGVSPFMLTAAAVAAAFLLDWISTSFYLGLVRRLKVHTFWRDSLLWQLGRLLKRIVLRLYDNSHIVSRILIPFLIIAAFNLFMGILGTVGILFAGIVDIFVAVLLYMERKDLQKIVEGTQTIGSGDFGFKIDDSKMHGENRALAEAVNSIGDGIQEAVATSMKDERLKADLITNVSHDIKTPLTSIINFVNLLKRENIQDEKIKGYIEVLDSKSQRLKQLTDDLVEASKISSGNISLQMERLNFVELINQTVGEFSEKMNEKCLDLIANMPEKPVYIEADSRRIWRVVENLFGNVYKYALEGTRVYLDLAVKETDGQKLASFSMKNISAQSLNISADELTERFIRGDVSRSTEGSGLGLSIARNLTELQNGKFDIYLDGDLFKVIITFPCLEEQQ</sequence>
<evidence type="ECO:0000256" key="11">
    <source>
        <dbReference type="ARBA" id="ARBA00022989"/>
    </source>
</evidence>
<keyword evidence="9 17" id="KW-0418">Kinase</keyword>
<evidence type="ECO:0000259" key="15">
    <source>
        <dbReference type="PROSITE" id="PS50109"/>
    </source>
</evidence>
<comment type="caution">
    <text evidence="17">The sequence shown here is derived from an EMBL/GenBank/DDBJ whole genome shotgun (WGS) entry which is preliminary data.</text>
</comment>
<evidence type="ECO:0000256" key="8">
    <source>
        <dbReference type="ARBA" id="ARBA00022741"/>
    </source>
</evidence>
<keyword evidence="18" id="KW-1185">Reference proteome</keyword>
<feature type="transmembrane region" description="Helical" evidence="14">
    <location>
        <begin position="486"/>
        <end position="507"/>
    </location>
</feature>
<keyword evidence="7 14" id="KW-0812">Transmembrane</keyword>
<accession>A0A3E3I0C5</accession>
<protein>
    <recommendedName>
        <fullName evidence="3">histidine kinase</fullName>
        <ecNumber evidence="3">2.7.13.3</ecNumber>
    </recommendedName>
</protein>
<dbReference type="PROSITE" id="PS50109">
    <property type="entry name" value="HIS_KIN"/>
    <property type="match status" value="1"/>
</dbReference>
<gene>
    <name evidence="17" type="ORF">DXC51_18535</name>
</gene>
<feature type="domain" description="Histidine kinase" evidence="15">
    <location>
        <begin position="650"/>
        <end position="868"/>
    </location>
</feature>
<dbReference type="GeneID" id="97988812"/>
<dbReference type="InterPro" id="IPR003661">
    <property type="entry name" value="HisK_dim/P_dom"/>
</dbReference>
<dbReference type="SMART" id="SM00387">
    <property type="entry name" value="HATPase_c"/>
    <property type="match status" value="1"/>
</dbReference>
<keyword evidence="11 14" id="KW-1133">Transmembrane helix</keyword>
<reference evidence="17" key="1">
    <citation type="submission" date="2018-08" db="EMBL/GenBank/DDBJ databases">
        <title>A genome reference for cultivated species of the human gut microbiota.</title>
        <authorList>
            <person name="Zou Y."/>
            <person name="Xue W."/>
            <person name="Luo G."/>
        </authorList>
    </citation>
    <scope>NUCLEOTIDE SEQUENCE [LARGE SCALE GENOMIC DNA]</scope>
    <source>
        <strain evidence="17">TF05-5AC</strain>
    </source>
</reference>
<feature type="transmembrane region" description="Helical" evidence="14">
    <location>
        <begin position="565"/>
        <end position="583"/>
    </location>
</feature>
<dbReference type="EMBL" id="QVLV01000014">
    <property type="protein sequence ID" value="RGE57696.1"/>
    <property type="molecule type" value="Genomic_DNA"/>
</dbReference>
<dbReference type="Pfam" id="PF02518">
    <property type="entry name" value="HATPase_c"/>
    <property type="match status" value="1"/>
</dbReference>
<dbReference type="InterPro" id="IPR005467">
    <property type="entry name" value="His_kinase_dom"/>
</dbReference>
<comment type="subcellular location">
    <subcellularLocation>
        <location evidence="2">Cell membrane</location>
        <topology evidence="2">Multi-pass membrane protein</topology>
    </subcellularLocation>
</comment>
<keyword evidence="4" id="KW-1003">Cell membrane</keyword>
<evidence type="ECO:0000256" key="10">
    <source>
        <dbReference type="ARBA" id="ARBA00022840"/>
    </source>
</evidence>
<dbReference type="SUPFAM" id="SSF55874">
    <property type="entry name" value="ATPase domain of HSP90 chaperone/DNA topoisomerase II/histidine kinase"/>
    <property type="match status" value="1"/>
</dbReference>
<keyword evidence="6" id="KW-0808">Transferase</keyword>
<keyword evidence="5" id="KW-0597">Phosphoprotein</keyword>
<evidence type="ECO:0000256" key="4">
    <source>
        <dbReference type="ARBA" id="ARBA00022475"/>
    </source>
</evidence>
<dbReference type="RefSeq" id="WP_117545149.1">
    <property type="nucleotide sequence ID" value="NZ_JBKUNB010000003.1"/>
</dbReference>
<dbReference type="Gene3D" id="1.10.287.130">
    <property type="match status" value="1"/>
</dbReference>
<evidence type="ECO:0000256" key="6">
    <source>
        <dbReference type="ARBA" id="ARBA00022679"/>
    </source>
</evidence>
<proteinExistence type="predicted"/>
<dbReference type="GO" id="GO:0005524">
    <property type="term" value="F:ATP binding"/>
    <property type="evidence" value="ECO:0007669"/>
    <property type="project" value="UniProtKB-KW"/>
</dbReference>
<evidence type="ECO:0000256" key="2">
    <source>
        <dbReference type="ARBA" id="ARBA00004651"/>
    </source>
</evidence>
<feature type="transmembrane region" description="Helical" evidence="14">
    <location>
        <begin position="21"/>
        <end position="39"/>
    </location>
</feature>
<evidence type="ECO:0000256" key="12">
    <source>
        <dbReference type="ARBA" id="ARBA00023012"/>
    </source>
</evidence>
<feature type="transmembrane region" description="Helical" evidence="14">
    <location>
        <begin position="541"/>
        <end position="559"/>
    </location>
</feature>
<dbReference type="PANTHER" id="PTHR45528:SF1">
    <property type="entry name" value="SENSOR HISTIDINE KINASE CPXA"/>
    <property type="match status" value="1"/>
</dbReference>
<feature type="transmembrane region" description="Helical" evidence="14">
    <location>
        <begin position="446"/>
        <end position="466"/>
    </location>
</feature>
<feature type="transmembrane region" description="Helical" evidence="14">
    <location>
        <begin position="395"/>
        <end position="420"/>
    </location>
</feature>
<dbReference type="InterPro" id="IPR036097">
    <property type="entry name" value="HisK_dim/P_sf"/>
</dbReference>
<dbReference type="AlphaFoldDB" id="A0A3E3I0C5"/>
<evidence type="ECO:0000256" key="1">
    <source>
        <dbReference type="ARBA" id="ARBA00000085"/>
    </source>
</evidence>
<keyword evidence="10" id="KW-0067">ATP-binding</keyword>
<dbReference type="InterPro" id="IPR050398">
    <property type="entry name" value="HssS/ArlS-like"/>
</dbReference>
<evidence type="ECO:0000313" key="18">
    <source>
        <dbReference type="Proteomes" id="UP000260812"/>
    </source>
</evidence>
<dbReference type="EC" id="2.7.13.3" evidence="3"/>
<keyword evidence="12" id="KW-0902">Two-component regulatory system</keyword>
<keyword evidence="8" id="KW-0547">Nucleotide-binding</keyword>
<keyword evidence="13 14" id="KW-0472">Membrane</keyword>
<dbReference type="Pfam" id="PF00512">
    <property type="entry name" value="HisKA"/>
    <property type="match status" value="1"/>
</dbReference>
<dbReference type="PROSITE" id="PS50885">
    <property type="entry name" value="HAMP"/>
    <property type="match status" value="1"/>
</dbReference>
<dbReference type="InterPro" id="IPR003660">
    <property type="entry name" value="HAMP_dom"/>
</dbReference>
<dbReference type="InterPro" id="IPR036890">
    <property type="entry name" value="HATPase_C_sf"/>
</dbReference>
<dbReference type="InterPro" id="IPR003594">
    <property type="entry name" value="HATPase_dom"/>
</dbReference>
<evidence type="ECO:0000256" key="5">
    <source>
        <dbReference type="ARBA" id="ARBA00022553"/>
    </source>
</evidence>
<evidence type="ECO:0000256" key="9">
    <source>
        <dbReference type="ARBA" id="ARBA00022777"/>
    </source>
</evidence>
<dbReference type="PANTHER" id="PTHR45528">
    <property type="entry name" value="SENSOR HISTIDINE KINASE CPXA"/>
    <property type="match status" value="1"/>
</dbReference>
<evidence type="ECO:0000256" key="14">
    <source>
        <dbReference type="SAM" id="Phobius"/>
    </source>
</evidence>
<feature type="domain" description="HAMP" evidence="16">
    <location>
        <begin position="588"/>
        <end position="635"/>
    </location>
</feature>
<dbReference type="SMART" id="SM00388">
    <property type="entry name" value="HisKA"/>
    <property type="match status" value="1"/>
</dbReference>
<evidence type="ECO:0000259" key="16">
    <source>
        <dbReference type="PROSITE" id="PS50885"/>
    </source>
</evidence>
<evidence type="ECO:0000313" key="17">
    <source>
        <dbReference type="EMBL" id="RGE57696.1"/>
    </source>
</evidence>
<dbReference type="GO" id="GO:0005886">
    <property type="term" value="C:plasma membrane"/>
    <property type="evidence" value="ECO:0007669"/>
    <property type="project" value="UniProtKB-SubCell"/>
</dbReference>
<evidence type="ECO:0000256" key="13">
    <source>
        <dbReference type="ARBA" id="ARBA00023136"/>
    </source>
</evidence>
<dbReference type="GO" id="GO:0000155">
    <property type="term" value="F:phosphorelay sensor kinase activity"/>
    <property type="evidence" value="ECO:0007669"/>
    <property type="project" value="InterPro"/>
</dbReference>